<dbReference type="EMBL" id="GFAC01007241">
    <property type="protein sequence ID" value="JAT91947.1"/>
    <property type="molecule type" value="mRNA"/>
</dbReference>
<name>A0A1E1WY80_9ACAR</name>
<feature type="non-terminal residue" evidence="1">
    <location>
        <position position="1"/>
    </location>
</feature>
<proteinExistence type="evidence at transcript level"/>
<dbReference type="AlphaFoldDB" id="A0A1E1WY80"/>
<accession>A0A1E1WY80</accession>
<organism evidence="1">
    <name type="scientific">Amblyomma aureolatum</name>
    <dbReference type="NCBI Taxonomy" id="187763"/>
    <lineage>
        <taxon>Eukaryota</taxon>
        <taxon>Metazoa</taxon>
        <taxon>Ecdysozoa</taxon>
        <taxon>Arthropoda</taxon>
        <taxon>Chelicerata</taxon>
        <taxon>Arachnida</taxon>
        <taxon>Acari</taxon>
        <taxon>Parasitiformes</taxon>
        <taxon>Ixodida</taxon>
        <taxon>Ixodoidea</taxon>
        <taxon>Ixodidae</taxon>
        <taxon>Amblyomminae</taxon>
        <taxon>Amblyomma</taxon>
    </lineage>
</organism>
<sequence>QKLAVRFIYSNYSRHTSITNLLQNADLHSLAQRRITSRLKFLYLVYHRHLNIPTDVYLQEPFRHSSRTNNVKALHQPISHINAHKYSLFPSAISYWNKLPSNIVNCNSVESFIDHVNRLKLSPLPP</sequence>
<protein>
    <submittedName>
        <fullName evidence="1">Putative tick transposon</fullName>
    </submittedName>
</protein>
<evidence type="ECO:0000313" key="1">
    <source>
        <dbReference type="EMBL" id="JAT91947.1"/>
    </source>
</evidence>
<reference evidence="1" key="1">
    <citation type="journal article" date="2017" name="Front. Cell. Infect. Microbiol.">
        <title>The Distinct Transcriptional Response of the Midgut of Amblyomma sculptum and Amblyomma aureolatum Ticks to Rickettsia rickettsii Correlates to Their Differences in Susceptibility to Infection.</title>
        <authorList>
            <person name="Martins L.A."/>
            <person name="Galletti M.F.B.M."/>
            <person name="Ribeiro J.M."/>
            <person name="Fujita A."/>
            <person name="Costa F.B."/>
            <person name="Labruna M.B."/>
            <person name="Daffre S."/>
            <person name="Fogaca A.C."/>
        </authorList>
    </citation>
    <scope>NUCLEOTIDE SEQUENCE</scope>
</reference>